<evidence type="ECO:0000256" key="6">
    <source>
        <dbReference type="SAM" id="MobiDB-lite"/>
    </source>
</evidence>
<keyword evidence="4 7" id="KW-1133">Transmembrane helix</keyword>
<dbReference type="Pfam" id="PF07963">
    <property type="entry name" value="N_methyl"/>
    <property type="match status" value="1"/>
</dbReference>
<organism evidence="8 9">
    <name type="scientific">Massilia consociata</name>
    <dbReference type="NCBI Taxonomy" id="760117"/>
    <lineage>
        <taxon>Bacteria</taxon>
        <taxon>Pseudomonadati</taxon>
        <taxon>Pseudomonadota</taxon>
        <taxon>Betaproteobacteria</taxon>
        <taxon>Burkholderiales</taxon>
        <taxon>Oxalobacteraceae</taxon>
        <taxon>Telluria group</taxon>
        <taxon>Massilia</taxon>
    </lineage>
</organism>
<dbReference type="PANTHER" id="PTHR30093">
    <property type="entry name" value="GENERAL SECRETION PATHWAY PROTEIN G"/>
    <property type="match status" value="1"/>
</dbReference>
<reference evidence="8 9" key="1">
    <citation type="submission" date="2024-09" db="EMBL/GenBank/DDBJ databases">
        <authorList>
            <person name="Sun Q."/>
            <person name="Mori K."/>
        </authorList>
    </citation>
    <scope>NUCLEOTIDE SEQUENCE [LARGE SCALE GENOMIC DNA]</scope>
    <source>
        <strain evidence="8 9">CCM 7792</strain>
    </source>
</reference>
<evidence type="ECO:0000256" key="4">
    <source>
        <dbReference type="ARBA" id="ARBA00022989"/>
    </source>
</evidence>
<dbReference type="PRINTS" id="PR00885">
    <property type="entry name" value="BCTERIALGSPH"/>
</dbReference>
<keyword evidence="9" id="KW-1185">Reference proteome</keyword>
<protein>
    <submittedName>
        <fullName evidence="8">Type IV pilin protein</fullName>
    </submittedName>
</protein>
<dbReference type="Proteomes" id="UP001589773">
    <property type="component" value="Unassembled WGS sequence"/>
</dbReference>
<feature type="transmembrane region" description="Helical" evidence="7">
    <location>
        <begin position="12"/>
        <end position="35"/>
    </location>
</feature>
<evidence type="ECO:0000256" key="1">
    <source>
        <dbReference type="ARBA" id="ARBA00004167"/>
    </source>
</evidence>
<dbReference type="InterPro" id="IPR031982">
    <property type="entry name" value="PilE-like"/>
</dbReference>
<keyword evidence="5 7" id="KW-0472">Membrane</keyword>
<evidence type="ECO:0000313" key="8">
    <source>
        <dbReference type="EMBL" id="MFC0254503.1"/>
    </source>
</evidence>
<accession>A0ABV6FLT1</accession>
<dbReference type="Pfam" id="PF16732">
    <property type="entry name" value="ComP_DUS"/>
    <property type="match status" value="1"/>
</dbReference>
<comment type="subcellular location">
    <subcellularLocation>
        <location evidence="1">Membrane</location>
        <topology evidence="1">Single-pass membrane protein</topology>
    </subcellularLocation>
</comment>
<dbReference type="SUPFAM" id="SSF54523">
    <property type="entry name" value="Pili subunits"/>
    <property type="match status" value="1"/>
</dbReference>
<evidence type="ECO:0000256" key="3">
    <source>
        <dbReference type="ARBA" id="ARBA00022692"/>
    </source>
</evidence>
<evidence type="ECO:0000256" key="5">
    <source>
        <dbReference type="ARBA" id="ARBA00023136"/>
    </source>
</evidence>
<dbReference type="Gene3D" id="3.30.700.10">
    <property type="entry name" value="Glycoprotein, Type 4 Pilin"/>
    <property type="match status" value="1"/>
</dbReference>
<dbReference type="InterPro" id="IPR002416">
    <property type="entry name" value="T2SS_protein-GspH"/>
</dbReference>
<feature type="region of interest" description="Disordered" evidence="6">
    <location>
        <begin position="105"/>
        <end position="133"/>
    </location>
</feature>
<feature type="compositionally biased region" description="Polar residues" evidence="6">
    <location>
        <begin position="105"/>
        <end position="114"/>
    </location>
</feature>
<dbReference type="EMBL" id="JBHLWP010000029">
    <property type="protein sequence ID" value="MFC0254503.1"/>
    <property type="molecule type" value="Genomic_DNA"/>
</dbReference>
<dbReference type="InterPro" id="IPR045584">
    <property type="entry name" value="Pilin-like"/>
</dbReference>
<dbReference type="InterPro" id="IPR012902">
    <property type="entry name" value="N_methyl_site"/>
</dbReference>
<proteinExistence type="predicted"/>
<name>A0ABV6FLT1_9BURK</name>
<dbReference type="PANTHER" id="PTHR30093:SF47">
    <property type="entry name" value="TYPE IV PILUS NON-CORE MINOR PILIN PILE"/>
    <property type="match status" value="1"/>
</dbReference>
<gene>
    <name evidence="8" type="ORF">ACFFJK_21675</name>
</gene>
<keyword evidence="3 7" id="KW-0812">Transmembrane</keyword>
<keyword evidence="2" id="KW-0488">Methylation</keyword>
<dbReference type="NCBIfam" id="TIGR02532">
    <property type="entry name" value="IV_pilin_GFxxxE"/>
    <property type="match status" value="1"/>
</dbReference>
<evidence type="ECO:0000256" key="7">
    <source>
        <dbReference type="SAM" id="Phobius"/>
    </source>
</evidence>
<evidence type="ECO:0000313" key="9">
    <source>
        <dbReference type="Proteomes" id="UP001589773"/>
    </source>
</evidence>
<dbReference type="RefSeq" id="WP_379681747.1">
    <property type="nucleotide sequence ID" value="NZ_JBHLWP010000029.1"/>
</dbReference>
<sequence>MLPSPFRRQPGFTLVELMVVVVIVGILAAIALPAYSQYLVRSNRTAAQAYMMELAQAQIQFMADSRSYAATVDELELPVPDQVAAKYTIEIDLEDGPPQRFTITATPKAGSTQADDGVLGIDNAGTRTPGDKW</sequence>
<comment type="caution">
    <text evidence="8">The sequence shown here is derived from an EMBL/GenBank/DDBJ whole genome shotgun (WGS) entry which is preliminary data.</text>
</comment>
<evidence type="ECO:0000256" key="2">
    <source>
        <dbReference type="ARBA" id="ARBA00022481"/>
    </source>
</evidence>